<gene>
    <name evidence="1" type="ORF">HYG85_04610</name>
</gene>
<accession>A0A8J8M8R0</accession>
<evidence type="ECO:0000313" key="2">
    <source>
        <dbReference type="Proteomes" id="UP000677305"/>
    </source>
</evidence>
<dbReference type="RefSeq" id="WP_212692488.1">
    <property type="nucleotide sequence ID" value="NZ_CP058561.1"/>
</dbReference>
<organism evidence="1 2">
    <name type="scientific">Vallitalea guaymasensis</name>
    <dbReference type="NCBI Taxonomy" id="1185412"/>
    <lineage>
        <taxon>Bacteria</taxon>
        <taxon>Bacillati</taxon>
        <taxon>Bacillota</taxon>
        <taxon>Clostridia</taxon>
        <taxon>Lachnospirales</taxon>
        <taxon>Vallitaleaceae</taxon>
        <taxon>Vallitalea</taxon>
    </lineage>
</organism>
<dbReference type="KEGG" id="vgu:HYG85_04610"/>
<name>A0A8J8M8R0_9FIRM</name>
<evidence type="ECO:0000313" key="1">
    <source>
        <dbReference type="EMBL" id="QUH28235.1"/>
    </source>
</evidence>
<dbReference type="Proteomes" id="UP000677305">
    <property type="component" value="Chromosome"/>
</dbReference>
<reference evidence="1 2" key="1">
    <citation type="submission" date="2020-07" db="EMBL/GenBank/DDBJ databases">
        <title>Vallitalea guaymasensis genome.</title>
        <authorList>
            <person name="Postec A."/>
        </authorList>
    </citation>
    <scope>NUCLEOTIDE SEQUENCE [LARGE SCALE GENOMIC DNA]</scope>
    <source>
        <strain evidence="1 2">Ra1766G1</strain>
    </source>
</reference>
<keyword evidence="2" id="KW-1185">Reference proteome</keyword>
<protein>
    <submittedName>
        <fullName evidence="1">Uncharacterized protein</fullName>
    </submittedName>
</protein>
<sequence>MEKSQVYKKEYEKLSNIFKDVEDNQRELVQGLIEDAAFLYAENHGLKEIMKETGMVKVHPTNKSLQKTFESSKQFLKNVNCYSVVIKVLNSILNRNAIEDDDAFDKWIKEKQQVK</sequence>
<proteinExistence type="predicted"/>
<dbReference type="EMBL" id="CP058561">
    <property type="protein sequence ID" value="QUH28235.1"/>
    <property type="molecule type" value="Genomic_DNA"/>
</dbReference>
<dbReference type="AlphaFoldDB" id="A0A8J8M8R0"/>